<keyword evidence="1" id="KW-0812">Transmembrane</keyword>
<feature type="transmembrane region" description="Helical" evidence="1">
    <location>
        <begin position="519"/>
        <end position="538"/>
    </location>
</feature>
<feature type="transmembrane region" description="Helical" evidence="1">
    <location>
        <begin position="483"/>
        <end position="507"/>
    </location>
</feature>
<reference evidence="2 3" key="1">
    <citation type="submission" date="2019-08" db="EMBL/GenBank/DDBJ databases">
        <authorList>
            <person name="Dhanesh K."/>
            <person name="Kumar G."/>
            <person name="Sasikala C."/>
            <person name="Venkata Ramana C."/>
        </authorList>
    </citation>
    <scope>NUCLEOTIDE SEQUENCE [LARGE SCALE GENOMIC DNA]</scope>
    <source>
        <strain evidence="2 3">JC645</strain>
    </source>
</reference>
<protein>
    <submittedName>
        <fullName evidence="2">Uncharacterized protein</fullName>
    </submittedName>
</protein>
<proteinExistence type="predicted"/>
<name>A0A5M6CWK2_9BACT</name>
<evidence type="ECO:0000256" key="1">
    <source>
        <dbReference type="SAM" id="Phobius"/>
    </source>
</evidence>
<dbReference type="EMBL" id="VWOX01000026">
    <property type="protein sequence ID" value="KAA5538770.1"/>
    <property type="molecule type" value="Genomic_DNA"/>
</dbReference>
<evidence type="ECO:0000313" key="3">
    <source>
        <dbReference type="Proteomes" id="UP000324479"/>
    </source>
</evidence>
<sequence length="669" mass="76161">MEKVFSPGRLTRAIYRIAFAAPFAYQNNRHAAVACFYRRRVAAALLRSIDSAVGVAAPLYVRYDRGDGAWVLAARWVDGRGPKPDAVSGAGWFDAQRDDDQAEGELPALIRQMSDVEQELVRFGLTGSGWQVAPAALVSTANLLIPRRGLRVLRDESNDSPELVHNASYQIIDLESGIPAVLLPRYLKDAWLRGSAFPFDDLDVPRLRAQSERLTAHWLANGCDKQAFALRSDVQSLIFHTRRWKATEVAWFRQPWSWMRARRRTLYRRELISRWKRQQVLDRQAERKVRSHLAWFALIWCMGLIPFSSGRWLQRLAGNTKSRRRLVRWAGCGEYRRRVDHLYRQSRKKSWINTGRIGSSNSVSQPWFLMHTLMSWISPAALHRFVVDRDQRRRRIWQVSCLIGSRTYQDWVGRRLVGRWIDRWVSREWMTVNEATRLAEGFHEAEVGIYARGMAMHLAAKGISPFLAPLKIGGVTMAATGSWIGYALIPFAILPALRTLITLSSLWIHRRQRVPHGEALLVGLIPTLGSSAFAVQMWSSNRAASSFLIRDMAARVGRHLPVYGGADSRTEHWMLRQADRFITLLAAARRMVGPWHRLMAAVIPVTNQPEKAENRLSVRQATRNRGGSLIDRWTGVLIAEEAKSVGPTTTSYPVVQFALDHSNVERRAG</sequence>
<dbReference type="RefSeq" id="WP_150079678.1">
    <property type="nucleotide sequence ID" value="NZ_VWOX01000026.1"/>
</dbReference>
<keyword evidence="1" id="KW-0472">Membrane</keyword>
<dbReference type="AlphaFoldDB" id="A0A5M6CWK2"/>
<evidence type="ECO:0000313" key="2">
    <source>
        <dbReference type="EMBL" id="KAA5538770.1"/>
    </source>
</evidence>
<keyword evidence="1" id="KW-1133">Transmembrane helix</keyword>
<dbReference type="Proteomes" id="UP000324479">
    <property type="component" value="Unassembled WGS sequence"/>
</dbReference>
<organism evidence="2 3">
    <name type="scientific">Roseiconus nitratireducens</name>
    <dbReference type="NCBI Taxonomy" id="2605748"/>
    <lineage>
        <taxon>Bacteria</taxon>
        <taxon>Pseudomonadati</taxon>
        <taxon>Planctomycetota</taxon>
        <taxon>Planctomycetia</taxon>
        <taxon>Pirellulales</taxon>
        <taxon>Pirellulaceae</taxon>
        <taxon>Roseiconus</taxon>
    </lineage>
</organism>
<gene>
    <name evidence="2" type="ORF">FYK55_26595</name>
</gene>
<accession>A0A5M6CWK2</accession>
<comment type="caution">
    <text evidence="2">The sequence shown here is derived from an EMBL/GenBank/DDBJ whole genome shotgun (WGS) entry which is preliminary data.</text>
</comment>
<keyword evidence="3" id="KW-1185">Reference proteome</keyword>